<keyword evidence="1" id="KW-0472">Membrane</keyword>
<keyword evidence="3" id="KW-1185">Reference proteome</keyword>
<dbReference type="OrthoDB" id="5869567at2759"/>
<organism evidence="2 3">
    <name type="scientific">Caenorhabditis nigoni</name>
    <dbReference type="NCBI Taxonomy" id="1611254"/>
    <lineage>
        <taxon>Eukaryota</taxon>
        <taxon>Metazoa</taxon>
        <taxon>Ecdysozoa</taxon>
        <taxon>Nematoda</taxon>
        <taxon>Chromadorea</taxon>
        <taxon>Rhabditida</taxon>
        <taxon>Rhabditina</taxon>
        <taxon>Rhabditomorpha</taxon>
        <taxon>Rhabditoidea</taxon>
        <taxon>Rhabditidae</taxon>
        <taxon>Peloderinae</taxon>
        <taxon>Caenorhabditis</taxon>
    </lineage>
</organism>
<accession>A0A2G5V3A8</accession>
<dbReference type="STRING" id="1611254.A0A2G5V3A8"/>
<sequence>MCQLDELKDYGNNTVLLMILSLFTALMILSIYMNIRLLVILCHRFKKEQKYNYFPMLMLLNCLSMINELILFAGIFLPFVEIEKYHNIKYPFIYSLVTPSEIALADVLLCAQRIWLHKSDKKDTVASRWYLKRTYSFLCQVSGFHWLFSSFCAYQLVSFHFILNYILSPMNKSGPVSYSPVS</sequence>
<proteinExistence type="predicted"/>
<feature type="transmembrane region" description="Helical" evidence="1">
    <location>
        <begin position="137"/>
        <end position="163"/>
    </location>
</feature>
<feature type="transmembrane region" description="Helical" evidence="1">
    <location>
        <begin position="92"/>
        <end position="116"/>
    </location>
</feature>
<reference evidence="3" key="1">
    <citation type="submission" date="2017-10" db="EMBL/GenBank/DDBJ databases">
        <title>Rapid genome shrinkage in a self-fertile nematode reveals novel sperm competition proteins.</title>
        <authorList>
            <person name="Yin D."/>
            <person name="Schwarz E.M."/>
            <person name="Thomas C.G."/>
            <person name="Felde R.L."/>
            <person name="Korf I.F."/>
            <person name="Cutter A.D."/>
            <person name="Schartner C.M."/>
            <person name="Ralston E.J."/>
            <person name="Meyer B.J."/>
            <person name="Haag E.S."/>
        </authorList>
    </citation>
    <scope>NUCLEOTIDE SEQUENCE [LARGE SCALE GENOMIC DNA]</scope>
    <source>
        <strain evidence="3">JU1422</strain>
    </source>
</reference>
<feature type="transmembrane region" description="Helical" evidence="1">
    <location>
        <begin position="56"/>
        <end position="80"/>
    </location>
</feature>
<evidence type="ECO:0000313" key="3">
    <source>
        <dbReference type="Proteomes" id="UP000230233"/>
    </source>
</evidence>
<keyword evidence="1" id="KW-1133">Transmembrane helix</keyword>
<evidence type="ECO:0000256" key="1">
    <source>
        <dbReference type="SAM" id="Phobius"/>
    </source>
</evidence>
<protein>
    <submittedName>
        <fullName evidence="2">Uncharacterized protein</fullName>
    </submittedName>
</protein>
<dbReference type="AlphaFoldDB" id="A0A2G5V3A8"/>
<evidence type="ECO:0000313" key="2">
    <source>
        <dbReference type="EMBL" id="PIC46265.1"/>
    </source>
</evidence>
<keyword evidence="1" id="KW-0812">Transmembrane</keyword>
<comment type="caution">
    <text evidence="2">The sequence shown here is derived from an EMBL/GenBank/DDBJ whole genome shotgun (WGS) entry which is preliminary data.</text>
</comment>
<dbReference type="EMBL" id="PDUG01000002">
    <property type="protein sequence ID" value="PIC46265.1"/>
    <property type="molecule type" value="Genomic_DNA"/>
</dbReference>
<gene>
    <name evidence="2" type="primary">Cni-Y38F1A.4</name>
    <name evidence="2" type="synonym">Cnig_chr_II.g6014</name>
    <name evidence="2" type="ORF">B9Z55_006014</name>
</gene>
<feature type="transmembrane region" description="Helical" evidence="1">
    <location>
        <begin position="15"/>
        <end position="35"/>
    </location>
</feature>
<dbReference type="Proteomes" id="UP000230233">
    <property type="component" value="Chromosome II"/>
</dbReference>
<name>A0A2G5V3A8_9PELO</name>